<evidence type="ECO:0000313" key="4">
    <source>
        <dbReference type="Proteomes" id="UP001589854"/>
    </source>
</evidence>
<organism evidence="3 4">
    <name type="scientific">Metabacillus herbersteinensis</name>
    <dbReference type="NCBI Taxonomy" id="283816"/>
    <lineage>
        <taxon>Bacteria</taxon>
        <taxon>Bacillati</taxon>
        <taxon>Bacillota</taxon>
        <taxon>Bacilli</taxon>
        <taxon>Bacillales</taxon>
        <taxon>Bacillaceae</taxon>
        <taxon>Metabacillus</taxon>
    </lineage>
</organism>
<dbReference type="PANTHER" id="PTHR33408:SF2">
    <property type="entry name" value="TRANSPOSASE DDE DOMAIN-CONTAINING PROTEIN"/>
    <property type="match status" value="1"/>
</dbReference>
<evidence type="ECO:0000313" key="3">
    <source>
        <dbReference type="EMBL" id="MFC0275064.1"/>
    </source>
</evidence>
<sequence length="239" mass="27803">MPFIQAEDRNQINLLPNSLEDFVSEENPVRVIDAYVDSLNLEELGFKIYSGKNAGQKPYRREDLLKLYIYCYMNRIRSSRMMEIEATRNIEVMWLISKITPDHGTLSAFMKNNKGAIKQLFKEFTLMLKGFGLIDGQLIAIDGTKIKASSAKNKHFNENIIKKKLDYYESKIENYISDFLNTTENDDMKQKITEKIECYQERIKQLNNIKEDLKDKGIKQVCLTDPDAKSMKNNGKFEV</sequence>
<protein>
    <submittedName>
        <fullName evidence="3">Transposase</fullName>
    </submittedName>
</protein>
<feature type="domain" description="Transposase InsH N-terminal" evidence="2">
    <location>
        <begin position="18"/>
        <end position="111"/>
    </location>
</feature>
<comment type="caution">
    <text evidence="3">The sequence shown here is derived from an EMBL/GenBank/DDBJ whole genome shotgun (WGS) entry which is preliminary data.</text>
</comment>
<dbReference type="EMBL" id="JBHLVO010000090">
    <property type="protein sequence ID" value="MFC0275064.1"/>
    <property type="molecule type" value="Genomic_DNA"/>
</dbReference>
<dbReference type="Pfam" id="PF05598">
    <property type="entry name" value="DUF772"/>
    <property type="match status" value="1"/>
</dbReference>
<feature type="coiled-coil region" evidence="1">
    <location>
        <begin position="189"/>
        <end position="216"/>
    </location>
</feature>
<dbReference type="PANTHER" id="PTHR33408">
    <property type="entry name" value="TRANSPOSASE"/>
    <property type="match status" value="1"/>
</dbReference>
<evidence type="ECO:0000256" key="1">
    <source>
        <dbReference type="SAM" id="Coils"/>
    </source>
</evidence>
<feature type="non-terminal residue" evidence="3">
    <location>
        <position position="239"/>
    </location>
</feature>
<keyword evidence="1" id="KW-0175">Coiled coil</keyword>
<proteinExistence type="predicted"/>
<dbReference type="Proteomes" id="UP001589854">
    <property type="component" value="Unassembled WGS sequence"/>
</dbReference>
<keyword evidence="4" id="KW-1185">Reference proteome</keyword>
<reference evidence="3 4" key="1">
    <citation type="submission" date="2024-09" db="EMBL/GenBank/DDBJ databases">
        <authorList>
            <person name="Sun Q."/>
            <person name="Mori K."/>
        </authorList>
    </citation>
    <scope>NUCLEOTIDE SEQUENCE [LARGE SCALE GENOMIC DNA]</scope>
    <source>
        <strain evidence="3 4">CCM 7228</strain>
    </source>
</reference>
<name>A0ABV6GPN9_9BACI</name>
<accession>A0ABV6GPN9</accession>
<dbReference type="InterPro" id="IPR008490">
    <property type="entry name" value="Transposase_InsH_N"/>
</dbReference>
<gene>
    <name evidence="3" type="ORF">ACFFIX_27670</name>
</gene>
<evidence type="ECO:0000259" key="2">
    <source>
        <dbReference type="Pfam" id="PF05598"/>
    </source>
</evidence>
<dbReference type="RefSeq" id="WP_378939899.1">
    <property type="nucleotide sequence ID" value="NZ_JBHLVO010000090.1"/>
</dbReference>